<dbReference type="InterPro" id="IPR013785">
    <property type="entry name" value="Aldolase_TIM"/>
</dbReference>
<comment type="cofactor">
    <cofactor evidence="1">
        <name>FMN</name>
        <dbReference type="ChEBI" id="CHEBI:58210"/>
    </cofactor>
</comment>
<dbReference type="Pfam" id="PF00173">
    <property type="entry name" value="Cyt-b5"/>
    <property type="match status" value="1"/>
</dbReference>
<evidence type="ECO:0000259" key="3">
    <source>
        <dbReference type="PROSITE" id="PS50255"/>
    </source>
</evidence>
<accession>A0AA38HE10</accession>
<dbReference type="InterPro" id="IPR001199">
    <property type="entry name" value="Cyt_B5-like_heme/steroid-bd"/>
</dbReference>
<gene>
    <name evidence="5" type="ORF">MKK02DRAFT_23309</name>
</gene>
<feature type="domain" description="Cytochrome b5 heme-binding" evidence="3">
    <location>
        <begin position="3"/>
        <end position="80"/>
    </location>
</feature>
<keyword evidence="2" id="KW-0560">Oxidoreductase</keyword>
<dbReference type="InterPro" id="IPR037396">
    <property type="entry name" value="FMN_HAD"/>
</dbReference>
<dbReference type="AlphaFoldDB" id="A0AA38HE10"/>
<dbReference type="EMBL" id="JAKWFO010000003">
    <property type="protein sequence ID" value="KAI9638242.1"/>
    <property type="molecule type" value="Genomic_DNA"/>
</dbReference>
<feature type="non-terminal residue" evidence="5">
    <location>
        <position position="473"/>
    </location>
</feature>
<sequence length="473" mass="52217">GSPGTVSRKELERHFSKEDIWVAIDGEVWDVTDFVGQHPGGSQVLIDHAGKDVTTLFKGIHPVGTLQSNLREDQRMGTLDTEAVQYYANLQGDEDSRIEQARASLIGVDSIITLDDFEKHARPLLQTSAWNYFSFGADGEHTMRNNSDAYQRVWFRPRVLRDVTECDMSTEVLGVKSEMPVYISPTARNGLGQPLGEIAATQGAAASGVLQVLSHVASRSLTEVMQARANGQEIGWQIYMDPDRSKAEAQIREAVKLGVHSIWLTVDRQAVCTLRSRKILYVGRLTEDRGHSLTPQAAHDSPLTREMPRVISPRHDTNLTWKDVGWIKSLAPGLPVVVKGIGAWEDVILAKENGADAVVLTNHGGRQLNFAHAPLQTLHELHQNAPHMLHRDDFQVFVDGGIRHGTDVLKALCLGANAVGLGRPIIYALTGWGSDGVDRAFMILKHEMEVGMRSLGVTRLDQLGPEYLDCKKL</sequence>
<dbReference type="GO" id="GO:0004460">
    <property type="term" value="F:L-lactate dehydrogenase (cytochrome) activity"/>
    <property type="evidence" value="ECO:0007669"/>
    <property type="project" value="TreeGrafter"/>
</dbReference>
<organism evidence="5 6">
    <name type="scientific">Dioszegia hungarica</name>
    <dbReference type="NCBI Taxonomy" id="4972"/>
    <lineage>
        <taxon>Eukaryota</taxon>
        <taxon>Fungi</taxon>
        <taxon>Dikarya</taxon>
        <taxon>Basidiomycota</taxon>
        <taxon>Agaricomycotina</taxon>
        <taxon>Tremellomycetes</taxon>
        <taxon>Tremellales</taxon>
        <taxon>Bulleribasidiaceae</taxon>
        <taxon>Dioszegia</taxon>
    </lineage>
</organism>
<dbReference type="PANTHER" id="PTHR10578">
    <property type="entry name" value="S -2-HYDROXY-ACID OXIDASE-RELATED"/>
    <property type="match status" value="1"/>
</dbReference>
<dbReference type="Proteomes" id="UP001164286">
    <property type="component" value="Unassembled WGS sequence"/>
</dbReference>
<dbReference type="PROSITE" id="PS51349">
    <property type="entry name" value="FMN_HYDROXY_ACID_DH_2"/>
    <property type="match status" value="1"/>
</dbReference>
<reference evidence="5" key="1">
    <citation type="journal article" date="2022" name="G3 (Bethesda)">
        <title>High quality genome of the basidiomycete yeast Dioszegia hungarica PDD-24b-2 isolated from cloud water.</title>
        <authorList>
            <person name="Jarrige D."/>
            <person name="Haridas S."/>
            <person name="Bleykasten-Grosshans C."/>
            <person name="Joly M."/>
            <person name="Nadalig T."/>
            <person name="Sancelme M."/>
            <person name="Vuilleumier S."/>
            <person name="Grigoriev I.V."/>
            <person name="Amato P."/>
            <person name="Bringel F."/>
        </authorList>
    </citation>
    <scope>NUCLEOTIDE SEQUENCE</scope>
    <source>
        <strain evidence="5">PDD-24b-2</strain>
    </source>
</reference>
<evidence type="ECO:0000259" key="4">
    <source>
        <dbReference type="PROSITE" id="PS51349"/>
    </source>
</evidence>
<dbReference type="PANTHER" id="PTHR10578:SF101">
    <property type="entry name" value="L-LACTATE DEHYDROGENASE (CYTOCHROME B2)"/>
    <property type="match status" value="1"/>
</dbReference>
<dbReference type="Pfam" id="PF01070">
    <property type="entry name" value="FMN_dh"/>
    <property type="match status" value="1"/>
</dbReference>
<dbReference type="SUPFAM" id="SSF55856">
    <property type="entry name" value="Cytochrome b5-like heme/steroid binding domain"/>
    <property type="match status" value="1"/>
</dbReference>
<evidence type="ECO:0000313" key="5">
    <source>
        <dbReference type="EMBL" id="KAI9638242.1"/>
    </source>
</evidence>
<name>A0AA38HE10_9TREE</name>
<dbReference type="PRINTS" id="PR00363">
    <property type="entry name" value="CYTOCHROMEB5"/>
</dbReference>
<evidence type="ECO:0000256" key="2">
    <source>
        <dbReference type="ARBA" id="ARBA00023002"/>
    </source>
</evidence>
<dbReference type="RefSeq" id="XP_052948019.1">
    <property type="nucleotide sequence ID" value="XM_053086709.1"/>
</dbReference>
<feature type="domain" description="FMN hydroxy acid dehydrogenase" evidence="4">
    <location>
        <begin position="106"/>
        <end position="473"/>
    </location>
</feature>
<dbReference type="SMART" id="SM01117">
    <property type="entry name" value="Cyt-b5"/>
    <property type="match status" value="1"/>
</dbReference>
<dbReference type="PROSITE" id="PS50255">
    <property type="entry name" value="CYTOCHROME_B5_2"/>
    <property type="match status" value="1"/>
</dbReference>
<dbReference type="InterPro" id="IPR036400">
    <property type="entry name" value="Cyt_B5-like_heme/steroid_sf"/>
</dbReference>
<dbReference type="InterPro" id="IPR000262">
    <property type="entry name" value="FMN-dep_DH"/>
</dbReference>
<evidence type="ECO:0000256" key="1">
    <source>
        <dbReference type="ARBA" id="ARBA00001917"/>
    </source>
</evidence>
<dbReference type="Gene3D" id="3.20.20.70">
    <property type="entry name" value="Aldolase class I"/>
    <property type="match status" value="1"/>
</dbReference>
<keyword evidence="6" id="KW-1185">Reference proteome</keyword>
<dbReference type="SUPFAM" id="SSF51395">
    <property type="entry name" value="FMN-linked oxidoreductases"/>
    <property type="match status" value="1"/>
</dbReference>
<dbReference type="Gene3D" id="3.10.120.10">
    <property type="entry name" value="Cytochrome b5-like heme/steroid binding domain"/>
    <property type="match status" value="1"/>
</dbReference>
<proteinExistence type="predicted"/>
<dbReference type="GO" id="GO:0006089">
    <property type="term" value="P:lactate metabolic process"/>
    <property type="evidence" value="ECO:0007669"/>
    <property type="project" value="TreeGrafter"/>
</dbReference>
<protein>
    <submittedName>
        <fullName evidence="5">L-mandelate dehydrogenase</fullName>
    </submittedName>
</protein>
<evidence type="ECO:0000313" key="6">
    <source>
        <dbReference type="Proteomes" id="UP001164286"/>
    </source>
</evidence>
<comment type="caution">
    <text evidence="5">The sequence shown here is derived from an EMBL/GenBank/DDBJ whole genome shotgun (WGS) entry which is preliminary data.</text>
</comment>
<dbReference type="GeneID" id="77725910"/>